<dbReference type="InterPro" id="IPR001680">
    <property type="entry name" value="WD40_rpt"/>
</dbReference>
<gene>
    <name evidence="4" type="ORF">SteCoe_10800</name>
</gene>
<dbReference type="InterPro" id="IPR020472">
    <property type="entry name" value="WD40_PAC1"/>
</dbReference>
<evidence type="ECO:0000256" key="3">
    <source>
        <dbReference type="PROSITE-ProRule" id="PRU00221"/>
    </source>
</evidence>
<dbReference type="GO" id="GO:0016251">
    <property type="term" value="F:RNA polymerase II general transcription initiation factor activity"/>
    <property type="evidence" value="ECO:0007669"/>
    <property type="project" value="TreeGrafter"/>
</dbReference>
<evidence type="ECO:0000256" key="2">
    <source>
        <dbReference type="ARBA" id="ARBA00022737"/>
    </source>
</evidence>
<name>A0A1R2CEM9_9CILI</name>
<comment type="caution">
    <text evidence="4">The sequence shown here is derived from an EMBL/GenBank/DDBJ whole genome shotgun (WGS) entry which is preliminary data.</text>
</comment>
<dbReference type="InterPro" id="IPR019775">
    <property type="entry name" value="WD40_repeat_CS"/>
</dbReference>
<evidence type="ECO:0000313" key="5">
    <source>
        <dbReference type="Proteomes" id="UP000187209"/>
    </source>
</evidence>
<dbReference type="PROSITE" id="PS50294">
    <property type="entry name" value="WD_REPEATS_REGION"/>
    <property type="match status" value="5"/>
</dbReference>
<dbReference type="InterPro" id="IPR036322">
    <property type="entry name" value="WD40_repeat_dom_sf"/>
</dbReference>
<dbReference type="GO" id="GO:0006367">
    <property type="term" value="P:transcription initiation at RNA polymerase II promoter"/>
    <property type="evidence" value="ECO:0007669"/>
    <property type="project" value="TreeGrafter"/>
</dbReference>
<dbReference type="PROSITE" id="PS50082">
    <property type="entry name" value="WD_REPEATS_2"/>
    <property type="match status" value="5"/>
</dbReference>
<feature type="repeat" description="WD" evidence="3">
    <location>
        <begin position="146"/>
        <end position="178"/>
    </location>
</feature>
<feature type="repeat" description="WD" evidence="3">
    <location>
        <begin position="312"/>
        <end position="353"/>
    </location>
</feature>
<dbReference type="EMBL" id="MPUH01000176">
    <property type="protein sequence ID" value="OMJ87469.1"/>
    <property type="molecule type" value="Genomic_DNA"/>
</dbReference>
<dbReference type="Proteomes" id="UP000187209">
    <property type="component" value="Unassembled WGS sequence"/>
</dbReference>
<dbReference type="PRINTS" id="PR00320">
    <property type="entry name" value="GPROTEINBRPT"/>
</dbReference>
<feature type="repeat" description="WD" evidence="3">
    <location>
        <begin position="230"/>
        <end position="264"/>
    </location>
</feature>
<feature type="repeat" description="WD" evidence="3">
    <location>
        <begin position="188"/>
        <end position="229"/>
    </location>
</feature>
<dbReference type="CDD" id="cd00200">
    <property type="entry name" value="WD40"/>
    <property type="match status" value="1"/>
</dbReference>
<dbReference type="GO" id="GO:0005669">
    <property type="term" value="C:transcription factor TFIID complex"/>
    <property type="evidence" value="ECO:0007669"/>
    <property type="project" value="TreeGrafter"/>
</dbReference>
<proteinExistence type="predicted"/>
<sequence length="522" mass="59326">MDDFGNYYGEVFEDDFLVKDPQITSKLNQRISDLAKLQSTIQDQTSFLQYYIITLSQSFLASLKKRETHYKNLLSSTNYNEKTLNAANAHFSLSIPFQSLTKTISDYFTQNIKQTFTIDEEVVNILKAESSTKLIEVLENQYNILLGGHTSCVNHVAFIPKTNYIVSCSDDSTIRIWDYSLNKLEAILRGHKSVVWNVCGSDSGEFIASASADTTVRIWHLKTKSQLYCLEGHTDEVNVVCFVKDEKVISGSDDSTVRIWDIHTFSDPTIIQYESGILYLSVTKNYNFIVSACKDYKVYVYNTLVKSIEFVLDSHSGWIRSVALSADESVIVTGSYDHNINVYSFKERRLLMAFDTESSVCSVTITNDQNSIIAGCSNKTVQLWNIPSQTKICSLSSHTGRVKSAQMFPNSQSIISCSDDGDIIIWDANTYEKKVNYFYHMGDIRVIRATPDYKNIFTYGNEGVLKMWSIDKKAELVNLGYCQSVDNISIVKESKFMLVIGSDYKYYVWKMPEAIKKTLDDN</sequence>
<evidence type="ECO:0000256" key="1">
    <source>
        <dbReference type="ARBA" id="ARBA00022574"/>
    </source>
</evidence>
<protein>
    <submittedName>
        <fullName evidence="4">Uncharacterized protein</fullName>
    </submittedName>
</protein>
<dbReference type="OrthoDB" id="1068471at2759"/>
<organism evidence="4 5">
    <name type="scientific">Stentor coeruleus</name>
    <dbReference type="NCBI Taxonomy" id="5963"/>
    <lineage>
        <taxon>Eukaryota</taxon>
        <taxon>Sar</taxon>
        <taxon>Alveolata</taxon>
        <taxon>Ciliophora</taxon>
        <taxon>Postciliodesmatophora</taxon>
        <taxon>Heterotrichea</taxon>
        <taxon>Heterotrichida</taxon>
        <taxon>Stentoridae</taxon>
        <taxon>Stentor</taxon>
    </lineage>
</organism>
<dbReference type="Pfam" id="PF00400">
    <property type="entry name" value="WD40"/>
    <property type="match status" value="6"/>
</dbReference>
<dbReference type="SMART" id="SM00320">
    <property type="entry name" value="WD40"/>
    <property type="match status" value="8"/>
</dbReference>
<dbReference type="SUPFAM" id="SSF50978">
    <property type="entry name" value="WD40 repeat-like"/>
    <property type="match status" value="2"/>
</dbReference>
<dbReference type="Gene3D" id="2.130.10.10">
    <property type="entry name" value="YVTN repeat-like/Quinoprotein amine dehydrogenase"/>
    <property type="match status" value="2"/>
</dbReference>
<dbReference type="AlphaFoldDB" id="A0A1R2CEM9"/>
<keyword evidence="2" id="KW-0677">Repeat</keyword>
<feature type="repeat" description="WD" evidence="3">
    <location>
        <begin position="395"/>
        <end position="436"/>
    </location>
</feature>
<reference evidence="4 5" key="1">
    <citation type="submission" date="2016-11" db="EMBL/GenBank/DDBJ databases">
        <title>The macronuclear genome of Stentor coeruleus: a giant cell with tiny introns.</title>
        <authorList>
            <person name="Slabodnick M."/>
            <person name="Ruby J.G."/>
            <person name="Reiff S.B."/>
            <person name="Swart E.C."/>
            <person name="Gosai S."/>
            <person name="Prabakaran S."/>
            <person name="Witkowska E."/>
            <person name="Larue G.E."/>
            <person name="Fisher S."/>
            <person name="Freeman R.M."/>
            <person name="Gunawardena J."/>
            <person name="Chu W."/>
            <person name="Stover N.A."/>
            <person name="Gregory B.D."/>
            <person name="Nowacki M."/>
            <person name="Derisi J."/>
            <person name="Roy S.W."/>
            <person name="Marshall W.F."/>
            <person name="Sood P."/>
        </authorList>
    </citation>
    <scope>NUCLEOTIDE SEQUENCE [LARGE SCALE GENOMIC DNA]</scope>
    <source>
        <strain evidence="4">WM001</strain>
    </source>
</reference>
<keyword evidence="5" id="KW-1185">Reference proteome</keyword>
<evidence type="ECO:0000313" key="4">
    <source>
        <dbReference type="EMBL" id="OMJ87469.1"/>
    </source>
</evidence>
<dbReference type="PANTHER" id="PTHR19879:SF9">
    <property type="entry name" value="TRANSCRIPTION INITIATION FACTOR TFIID SUBUNIT 5"/>
    <property type="match status" value="1"/>
</dbReference>
<dbReference type="PANTHER" id="PTHR19879">
    <property type="entry name" value="TRANSCRIPTION INITIATION FACTOR TFIID"/>
    <property type="match status" value="1"/>
</dbReference>
<dbReference type="InterPro" id="IPR015943">
    <property type="entry name" value="WD40/YVTN_repeat-like_dom_sf"/>
</dbReference>
<keyword evidence="1 3" id="KW-0853">WD repeat</keyword>
<dbReference type="PROSITE" id="PS00678">
    <property type="entry name" value="WD_REPEATS_1"/>
    <property type="match status" value="3"/>
</dbReference>
<accession>A0A1R2CEM9</accession>